<dbReference type="Pfam" id="PF00126">
    <property type="entry name" value="HTH_1"/>
    <property type="match status" value="1"/>
</dbReference>
<evidence type="ECO:0000256" key="4">
    <source>
        <dbReference type="ARBA" id="ARBA00023163"/>
    </source>
</evidence>
<dbReference type="Pfam" id="PF03466">
    <property type="entry name" value="LysR_substrate"/>
    <property type="match status" value="1"/>
</dbReference>
<dbReference type="EMBL" id="JAVFKM010000004">
    <property type="protein sequence ID" value="MEF3113823.1"/>
    <property type="molecule type" value="Genomic_DNA"/>
</dbReference>
<dbReference type="InterPro" id="IPR036390">
    <property type="entry name" value="WH_DNA-bd_sf"/>
</dbReference>
<dbReference type="Gene3D" id="1.10.10.10">
    <property type="entry name" value="Winged helix-like DNA-binding domain superfamily/Winged helix DNA-binding domain"/>
    <property type="match status" value="1"/>
</dbReference>
<keyword evidence="2" id="KW-0805">Transcription regulation</keyword>
<dbReference type="InterPro" id="IPR005119">
    <property type="entry name" value="LysR_subst-bd"/>
</dbReference>
<gene>
    <name evidence="6" type="ORF">RB636_11550</name>
</gene>
<dbReference type="SUPFAM" id="SSF53850">
    <property type="entry name" value="Periplasmic binding protein-like II"/>
    <property type="match status" value="1"/>
</dbReference>
<comment type="similarity">
    <text evidence="1">Belongs to the LysR transcriptional regulatory family.</text>
</comment>
<dbReference type="PRINTS" id="PR00039">
    <property type="entry name" value="HTHLYSR"/>
</dbReference>
<protein>
    <submittedName>
        <fullName evidence="6">LysR family transcriptional regulator</fullName>
    </submittedName>
</protein>
<sequence length="308" mass="33749">MSERFPAPVDLDLRLVQCFTVVAEHQHFGRAAEVLHTTQPSLSRQIRRLEQQVGVRLLDRTTHGTRLSEAGEVFLPQAQGLLRTAVEAMARTRAAARPSSITIGYSKGLVITAAVRALRDRNPDAEVHTRLLAWNDSRGALLEHRVDAVVTRLPFPTDRLRVTVLYDEPRVLVVSRDHRLAGKESVTLGDIADEPIPHVRQSDPLLNAYWRLDPRPDGRPAPDGPLAETLEDKHELIAAGQAVAIGPPLDHATGLHPSLTTVPLHGVEPSQVVLATRTGDRSRLVTAFRGLAEALLTGPHRTGPIHTT</sequence>
<dbReference type="InterPro" id="IPR036388">
    <property type="entry name" value="WH-like_DNA-bd_sf"/>
</dbReference>
<dbReference type="RefSeq" id="WP_331786408.1">
    <property type="nucleotide sequence ID" value="NZ_JAVFKM010000004.1"/>
</dbReference>
<organism evidence="6 7">
    <name type="scientific">Streptomyces chrestomyceticus</name>
    <dbReference type="NCBI Taxonomy" id="68185"/>
    <lineage>
        <taxon>Bacteria</taxon>
        <taxon>Bacillati</taxon>
        <taxon>Actinomycetota</taxon>
        <taxon>Actinomycetes</taxon>
        <taxon>Kitasatosporales</taxon>
        <taxon>Streptomycetaceae</taxon>
        <taxon>Streptomyces</taxon>
    </lineage>
</organism>
<keyword evidence="4" id="KW-0804">Transcription</keyword>
<accession>A0ABU7WQM0</accession>
<proteinExistence type="inferred from homology"/>
<feature type="domain" description="HTH lysR-type" evidence="5">
    <location>
        <begin position="11"/>
        <end position="68"/>
    </location>
</feature>
<reference evidence="6 7" key="1">
    <citation type="submission" date="2023-08" db="EMBL/GenBank/DDBJ databases">
        <authorList>
            <person name="Sharma P."/>
            <person name="Verma V."/>
            <person name="Mohan M.K."/>
            <person name="Dubey A.K."/>
        </authorList>
    </citation>
    <scope>NUCLEOTIDE SEQUENCE [LARGE SCALE GENOMIC DNA]</scope>
    <source>
        <strain evidence="6 7">ADP4</strain>
    </source>
</reference>
<dbReference type="PROSITE" id="PS50931">
    <property type="entry name" value="HTH_LYSR"/>
    <property type="match status" value="1"/>
</dbReference>
<evidence type="ECO:0000259" key="5">
    <source>
        <dbReference type="PROSITE" id="PS50931"/>
    </source>
</evidence>
<evidence type="ECO:0000313" key="6">
    <source>
        <dbReference type="EMBL" id="MEF3113823.1"/>
    </source>
</evidence>
<evidence type="ECO:0000256" key="3">
    <source>
        <dbReference type="ARBA" id="ARBA00023125"/>
    </source>
</evidence>
<dbReference type="Proteomes" id="UP001348265">
    <property type="component" value="Unassembled WGS sequence"/>
</dbReference>
<name>A0ABU7WQM0_9ACTN</name>
<comment type="caution">
    <text evidence="6">The sequence shown here is derived from an EMBL/GenBank/DDBJ whole genome shotgun (WGS) entry which is preliminary data.</text>
</comment>
<dbReference type="SUPFAM" id="SSF46785">
    <property type="entry name" value="Winged helix' DNA-binding domain"/>
    <property type="match status" value="1"/>
</dbReference>
<keyword evidence="3" id="KW-0238">DNA-binding</keyword>
<keyword evidence="7" id="KW-1185">Reference proteome</keyword>
<dbReference type="Gene3D" id="3.40.190.10">
    <property type="entry name" value="Periplasmic binding protein-like II"/>
    <property type="match status" value="2"/>
</dbReference>
<dbReference type="InterPro" id="IPR000847">
    <property type="entry name" value="LysR_HTH_N"/>
</dbReference>
<evidence type="ECO:0000256" key="1">
    <source>
        <dbReference type="ARBA" id="ARBA00009437"/>
    </source>
</evidence>
<evidence type="ECO:0000313" key="7">
    <source>
        <dbReference type="Proteomes" id="UP001348265"/>
    </source>
</evidence>
<dbReference type="PANTHER" id="PTHR30346:SF0">
    <property type="entry name" value="HCA OPERON TRANSCRIPTIONAL ACTIVATOR HCAR"/>
    <property type="match status" value="1"/>
</dbReference>
<evidence type="ECO:0000256" key="2">
    <source>
        <dbReference type="ARBA" id="ARBA00023015"/>
    </source>
</evidence>
<dbReference type="PANTHER" id="PTHR30346">
    <property type="entry name" value="TRANSCRIPTIONAL DUAL REGULATOR HCAR-RELATED"/>
    <property type="match status" value="1"/>
</dbReference>